<evidence type="ECO:0000256" key="2">
    <source>
        <dbReference type="ARBA" id="ARBA00004141"/>
    </source>
</evidence>
<evidence type="ECO:0000256" key="3">
    <source>
        <dbReference type="ARBA" id="ARBA00022448"/>
    </source>
</evidence>
<comment type="subcellular location">
    <subcellularLocation>
        <location evidence="2">Membrane</location>
        <topology evidence="2">Multi-pass membrane protein</topology>
    </subcellularLocation>
</comment>
<evidence type="ECO:0000256" key="7">
    <source>
        <dbReference type="ARBA" id="ARBA00022982"/>
    </source>
</evidence>
<evidence type="ECO:0000256" key="11">
    <source>
        <dbReference type="SAM" id="MobiDB-lite"/>
    </source>
</evidence>
<evidence type="ECO:0000256" key="6">
    <source>
        <dbReference type="ARBA" id="ARBA00022723"/>
    </source>
</evidence>
<reference evidence="14" key="2">
    <citation type="journal article" date="2022" name="Res Sq">
        <title>Comparative Genomics Reveals Insights into the Divergent Evolution of Astigmatic Mites and Household Pest Adaptations.</title>
        <authorList>
            <person name="Xiong Q."/>
            <person name="Wan A.T.-Y."/>
            <person name="Liu X.-Y."/>
            <person name="Fung C.S.-H."/>
            <person name="Xiao X."/>
            <person name="Malainual N."/>
            <person name="Hou J."/>
            <person name="Wang L."/>
            <person name="Wang M."/>
            <person name="Yang K."/>
            <person name="Cui Y."/>
            <person name="Leung E."/>
            <person name="Nong W."/>
            <person name="Shin S.-K."/>
            <person name="Au S."/>
            <person name="Jeong K.Y."/>
            <person name="Chew F.T."/>
            <person name="Hui J."/>
            <person name="Leung T.F."/>
            <person name="Tungtrongchitr A."/>
            <person name="Zhong N."/>
            <person name="Liu Z."/>
            <person name="Tsui S."/>
        </authorList>
    </citation>
    <scope>NUCLEOTIDE SEQUENCE</scope>
    <source>
        <strain evidence="14">Derf</strain>
        <tissue evidence="14">Whole organism</tissue>
    </source>
</reference>
<dbReference type="GO" id="GO:0016020">
    <property type="term" value="C:membrane"/>
    <property type="evidence" value="ECO:0007669"/>
    <property type="project" value="UniProtKB-SubCell"/>
</dbReference>
<evidence type="ECO:0000313" key="15">
    <source>
        <dbReference type="Proteomes" id="UP000790347"/>
    </source>
</evidence>
<dbReference type="GO" id="GO:0016491">
    <property type="term" value="F:oxidoreductase activity"/>
    <property type="evidence" value="ECO:0007669"/>
    <property type="project" value="InterPro"/>
</dbReference>
<evidence type="ECO:0000256" key="10">
    <source>
        <dbReference type="ARBA" id="ARBA00023136"/>
    </source>
</evidence>
<feature type="transmembrane region" description="Helical" evidence="12">
    <location>
        <begin position="98"/>
        <end position="123"/>
    </location>
</feature>
<dbReference type="Pfam" id="PF03188">
    <property type="entry name" value="Cytochrom_B561"/>
    <property type="match status" value="1"/>
</dbReference>
<evidence type="ECO:0000259" key="13">
    <source>
        <dbReference type="PROSITE" id="PS50939"/>
    </source>
</evidence>
<sequence>MSPPNSPPSSSPPPPSPSSPAQEDDNEAIVTVTDTTTEPPIKSSLDLNSSRKRKRKKSASPSRRQTIRSTPIEKIKIRAKINQENNNHVDATDGLNCLLYFLAQFFALIILSLLACWLIEYFGGFSLIPNDNDGDGYNYVDRIINFHPLIMTFSMIFTLANSILFINSSKKLTNARLFLIVMTFLIGFIGSGITIYWHFKMNYPHLQSMHSWFGILTWLMICFYISYIIYVYDNNQDLNERQRTDMVFAVRLFGIATLIIAGTTCLLGLNQLLSMTNIVTKNSTTLESSEIESLMMINNSSSIELNAATKLRSQANLLANSIAMFMILYILIMMYIIVRLRYKPRGNVRRQRMERQIRQTIERAMLTIDPEDETRSNNNSPPLFSPPT</sequence>
<feature type="transmembrane region" description="Helical" evidence="12">
    <location>
        <begin position="252"/>
        <end position="273"/>
    </location>
</feature>
<dbReference type="InterPro" id="IPR043205">
    <property type="entry name" value="CYB561/CYBRD1-like"/>
</dbReference>
<organism evidence="14 15">
    <name type="scientific">Dermatophagoides farinae</name>
    <name type="common">American house dust mite</name>
    <dbReference type="NCBI Taxonomy" id="6954"/>
    <lineage>
        <taxon>Eukaryota</taxon>
        <taxon>Metazoa</taxon>
        <taxon>Ecdysozoa</taxon>
        <taxon>Arthropoda</taxon>
        <taxon>Chelicerata</taxon>
        <taxon>Arachnida</taxon>
        <taxon>Acari</taxon>
        <taxon>Acariformes</taxon>
        <taxon>Sarcoptiformes</taxon>
        <taxon>Astigmata</taxon>
        <taxon>Psoroptidia</taxon>
        <taxon>Analgoidea</taxon>
        <taxon>Pyroglyphidae</taxon>
        <taxon>Dermatophagoidinae</taxon>
        <taxon>Dermatophagoides</taxon>
    </lineage>
</organism>
<comment type="cofactor">
    <cofactor evidence="1">
        <name>heme b</name>
        <dbReference type="ChEBI" id="CHEBI:60344"/>
    </cofactor>
</comment>
<protein>
    <recommendedName>
        <fullName evidence="13">Cytochrome b561 domain-containing protein</fullName>
    </recommendedName>
</protein>
<feature type="region of interest" description="Disordered" evidence="11">
    <location>
        <begin position="368"/>
        <end position="388"/>
    </location>
</feature>
<evidence type="ECO:0000256" key="5">
    <source>
        <dbReference type="ARBA" id="ARBA00022692"/>
    </source>
</evidence>
<feature type="transmembrane region" description="Helical" evidence="12">
    <location>
        <begin position="211"/>
        <end position="232"/>
    </location>
</feature>
<dbReference type="SMART" id="SM00665">
    <property type="entry name" value="B561"/>
    <property type="match status" value="1"/>
</dbReference>
<keyword evidence="6" id="KW-0479">Metal-binding</keyword>
<feature type="transmembrane region" description="Helical" evidence="12">
    <location>
        <begin position="177"/>
        <end position="199"/>
    </location>
</feature>
<dbReference type="CDD" id="cd08554">
    <property type="entry name" value="Cyt_b561"/>
    <property type="match status" value="1"/>
</dbReference>
<dbReference type="PANTHER" id="PTHR10106:SF0">
    <property type="entry name" value="LD36721P"/>
    <property type="match status" value="1"/>
</dbReference>
<feature type="transmembrane region" description="Helical" evidence="12">
    <location>
        <begin position="143"/>
        <end position="165"/>
    </location>
</feature>
<comment type="caution">
    <text evidence="14">The sequence shown here is derived from an EMBL/GenBank/DDBJ whole genome shotgun (WGS) entry which is preliminary data.</text>
</comment>
<dbReference type="AlphaFoldDB" id="A0A922I2V9"/>
<evidence type="ECO:0000256" key="8">
    <source>
        <dbReference type="ARBA" id="ARBA00022989"/>
    </source>
</evidence>
<name>A0A922I2V9_DERFA</name>
<evidence type="ECO:0000256" key="4">
    <source>
        <dbReference type="ARBA" id="ARBA00022617"/>
    </source>
</evidence>
<dbReference type="InterPro" id="IPR006593">
    <property type="entry name" value="Cyt_b561/ferric_Rdtase_TM"/>
</dbReference>
<keyword evidence="8 12" id="KW-1133">Transmembrane helix</keyword>
<keyword evidence="9" id="KW-0408">Iron</keyword>
<keyword evidence="4" id="KW-0349">Heme</keyword>
<dbReference type="EMBL" id="ASGP02000003">
    <property type="protein sequence ID" value="KAH9517622.1"/>
    <property type="molecule type" value="Genomic_DNA"/>
</dbReference>
<keyword evidence="5 12" id="KW-0812">Transmembrane</keyword>
<evidence type="ECO:0000256" key="9">
    <source>
        <dbReference type="ARBA" id="ARBA00023004"/>
    </source>
</evidence>
<feature type="domain" description="Cytochrome b561" evidence="13">
    <location>
        <begin position="102"/>
        <end position="308"/>
    </location>
</feature>
<evidence type="ECO:0000256" key="12">
    <source>
        <dbReference type="SAM" id="Phobius"/>
    </source>
</evidence>
<keyword evidence="15" id="KW-1185">Reference proteome</keyword>
<evidence type="ECO:0000313" key="14">
    <source>
        <dbReference type="EMBL" id="KAH9517622.1"/>
    </source>
</evidence>
<keyword evidence="10 12" id="KW-0472">Membrane</keyword>
<feature type="compositionally biased region" description="Pro residues" evidence="11">
    <location>
        <begin position="1"/>
        <end position="18"/>
    </location>
</feature>
<feature type="region of interest" description="Disordered" evidence="11">
    <location>
        <begin position="1"/>
        <end position="69"/>
    </location>
</feature>
<feature type="transmembrane region" description="Helical" evidence="12">
    <location>
        <begin position="322"/>
        <end position="342"/>
    </location>
</feature>
<gene>
    <name evidence="14" type="ORF">DERF_008277</name>
</gene>
<accession>A0A922I2V9</accession>
<dbReference type="Gene3D" id="1.20.120.1770">
    <property type="match status" value="1"/>
</dbReference>
<dbReference type="GO" id="GO:0046872">
    <property type="term" value="F:metal ion binding"/>
    <property type="evidence" value="ECO:0007669"/>
    <property type="project" value="UniProtKB-KW"/>
</dbReference>
<dbReference type="Proteomes" id="UP000790347">
    <property type="component" value="Unassembled WGS sequence"/>
</dbReference>
<reference evidence="14" key="1">
    <citation type="submission" date="2013-05" db="EMBL/GenBank/DDBJ databases">
        <authorList>
            <person name="Yim A.K.Y."/>
            <person name="Chan T.F."/>
            <person name="Ji K.M."/>
            <person name="Liu X.Y."/>
            <person name="Zhou J.W."/>
            <person name="Li R.Q."/>
            <person name="Yang K.Y."/>
            <person name="Li J."/>
            <person name="Li M."/>
            <person name="Law P.T.W."/>
            <person name="Wu Y.L."/>
            <person name="Cai Z.L."/>
            <person name="Qin H."/>
            <person name="Bao Y."/>
            <person name="Leung R.K.K."/>
            <person name="Ng P.K.S."/>
            <person name="Zou J."/>
            <person name="Zhong X.J."/>
            <person name="Ran P.X."/>
            <person name="Zhong N.S."/>
            <person name="Liu Z.G."/>
            <person name="Tsui S.K.W."/>
        </authorList>
    </citation>
    <scope>NUCLEOTIDE SEQUENCE</scope>
    <source>
        <strain evidence="14">Derf</strain>
        <tissue evidence="14">Whole organism</tissue>
    </source>
</reference>
<evidence type="ECO:0000256" key="1">
    <source>
        <dbReference type="ARBA" id="ARBA00001970"/>
    </source>
</evidence>
<dbReference type="PROSITE" id="PS50939">
    <property type="entry name" value="CYTOCHROME_B561"/>
    <property type="match status" value="1"/>
</dbReference>
<proteinExistence type="predicted"/>
<keyword evidence="7" id="KW-0249">Electron transport</keyword>
<keyword evidence="3" id="KW-0813">Transport</keyword>
<dbReference type="PANTHER" id="PTHR10106">
    <property type="entry name" value="CYTOCHROME B561-RELATED"/>
    <property type="match status" value="1"/>
</dbReference>